<keyword evidence="1" id="KW-0472">Membrane</keyword>
<dbReference type="AlphaFoldDB" id="A0A812PWR9"/>
<organism evidence="2 3">
    <name type="scientific">Symbiodinium natans</name>
    <dbReference type="NCBI Taxonomy" id="878477"/>
    <lineage>
        <taxon>Eukaryota</taxon>
        <taxon>Sar</taxon>
        <taxon>Alveolata</taxon>
        <taxon>Dinophyceae</taxon>
        <taxon>Suessiales</taxon>
        <taxon>Symbiodiniaceae</taxon>
        <taxon>Symbiodinium</taxon>
    </lineage>
</organism>
<comment type="caution">
    <text evidence="2">The sequence shown here is derived from an EMBL/GenBank/DDBJ whole genome shotgun (WGS) entry which is preliminary data.</text>
</comment>
<feature type="transmembrane region" description="Helical" evidence="1">
    <location>
        <begin position="29"/>
        <end position="57"/>
    </location>
</feature>
<protein>
    <submittedName>
        <fullName evidence="2">Uncharacterized protein</fullName>
    </submittedName>
</protein>
<keyword evidence="1" id="KW-0812">Transmembrane</keyword>
<feature type="transmembrane region" description="Helical" evidence="1">
    <location>
        <begin position="200"/>
        <end position="219"/>
    </location>
</feature>
<evidence type="ECO:0000256" key="1">
    <source>
        <dbReference type="SAM" id="Phobius"/>
    </source>
</evidence>
<accession>A0A812PWR9</accession>
<feature type="transmembrane region" description="Helical" evidence="1">
    <location>
        <begin position="226"/>
        <end position="245"/>
    </location>
</feature>
<keyword evidence="3" id="KW-1185">Reference proteome</keyword>
<dbReference type="EMBL" id="CAJNDS010002144">
    <property type="protein sequence ID" value="CAE7349734.1"/>
    <property type="molecule type" value="Genomic_DNA"/>
</dbReference>
<sequence length="327" mass="35570">MANILSAFDESCDADCQRWHRISRGLEGIFVFTLADIIMDFCSLILTSIMFVAHFFYYQNTKIVFGGAGFRDAVLKTLKNTVAGARRSLGGQTHVGERADHAPTTDATLALEPGAAPSADTKTEQTNAVFWLSLKISVGVLVFAGVTCDFVAKFFNLRTAEGIEEDMAIFVDAQCMSKGDSYAALINLRETLKELKENSIWMLLIASATAVGDIAGVLVSTHEVTITTIVLTCLMSLGETAFTLYDFTSNIVVLLAEVNKISNAALGEVGEINGIMCATLHPDYTEVKVNFVEPNAARAVLGVGLYLILCIVLAVMMYFILQKSRFR</sequence>
<dbReference type="Proteomes" id="UP000604046">
    <property type="component" value="Unassembled WGS sequence"/>
</dbReference>
<evidence type="ECO:0000313" key="2">
    <source>
        <dbReference type="EMBL" id="CAE7349734.1"/>
    </source>
</evidence>
<feature type="transmembrane region" description="Helical" evidence="1">
    <location>
        <begin position="299"/>
        <end position="321"/>
    </location>
</feature>
<reference evidence="2" key="1">
    <citation type="submission" date="2021-02" db="EMBL/GenBank/DDBJ databases">
        <authorList>
            <person name="Dougan E. K."/>
            <person name="Rhodes N."/>
            <person name="Thang M."/>
            <person name="Chan C."/>
        </authorList>
    </citation>
    <scope>NUCLEOTIDE SEQUENCE</scope>
</reference>
<proteinExistence type="predicted"/>
<name>A0A812PWR9_9DINO</name>
<evidence type="ECO:0000313" key="3">
    <source>
        <dbReference type="Proteomes" id="UP000604046"/>
    </source>
</evidence>
<gene>
    <name evidence="2" type="ORF">SNAT2548_LOCUS18385</name>
</gene>
<feature type="transmembrane region" description="Helical" evidence="1">
    <location>
        <begin position="128"/>
        <end position="152"/>
    </location>
</feature>
<keyword evidence="1" id="KW-1133">Transmembrane helix</keyword>